<dbReference type="AlphaFoldDB" id="A0A9W8RNX4"/>
<comment type="caution">
    <text evidence="1">The sequence shown here is derived from an EMBL/GenBank/DDBJ whole genome shotgun (WGS) entry which is preliminary data.</text>
</comment>
<dbReference type="EMBL" id="JAOQAZ010000042">
    <property type="protein sequence ID" value="KAJ4246505.1"/>
    <property type="molecule type" value="Genomic_DNA"/>
</dbReference>
<evidence type="ECO:0000313" key="2">
    <source>
        <dbReference type="Proteomes" id="UP001152049"/>
    </source>
</evidence>
<keyword evidence="2" id="KW-1185">Reference proteome</keyword>
<reference evidence="1" key="1">
    <citation type="submission" date="2022-09" db="EMBL/GenBank/DDBJ databases">
        <title>Fusarium specimens isolated from Avocado Roots.</title>
        <authorList>
            <person name="Stajich J."/>
            <person name="Roper C."/>
            <person name="Heimlech-Rivalta G."/>
        </authorList>
    </citation>
    <scope>NUCLEOTIDE SEQUENCE</scope>
    <source>
        <strain evidence="1">CF00136</strain>
    </source>
</reference>
<sequence length="160" mass="17694">MHRADNLIMKTIYTGLSANPDGPYRNESDEQMPLAILNKSKITPPESDPFGSFERATLECRCYLIPLDFDGVKGLERFKEVSSSNGKVLLSIQAPNDEDGPFGLPNLFGDADGENGPFGIPGIKLAALRSRKERDPVDTKRSDDLSEASLFKNKHLLRVE</sequence>
<name>A0A9W8RNX4_9HYPO</name>
<dbReference type="Proteomes" id="UP001152049">
    <property type="component" value="Unassembled WGS sequence"/>
</dbReference>
<organism evidence="1 2">
    <name type="scientific">Fusarium torreyae</name>
    <dbReference type="NCBI Taxonomy" id="1237075"/>
    <lineage>
        <taxon>Eukaryota</taxon>
        <taxon>Fungi</taxon>
        <taxon>Dikarya</taxon>
        <taxon>Ascomycota</taxon>
        <taxon>Pezizomycotina</taxon>
        <taxon>Sordariomycetes</taxon>
        <taxon>Hypocreomycetidae</taxon>
        <taxon>Hypocreales</taxon>
        <taxon>Nectriaceae</taxon>
        <taxon>Fusarium</taxon>
    </lineage>
</organism>
<accession>A0A9W8RNX4</accession>
<proteinExistence type="predicted"/>
<evidence type="ECO:0000313" key="1">
    <source>
        <dbReference type="EMBL" id="KAJ4246505.1"/>
    </source>
</evidence>
<gene>
    <name evidence="1" type="ORF">NW762_013445</name>
</gene>
<dbReference type="OrthoDB" id="5200340at2759"/>
<protein>
    <submittedName>
        <fullName evidence="1">Uncharacterized protein</fullName>
    </submittedName>
</protein>